<evidence type="ECO:0000313" key="1">
    <source>
        <dbReference type="EMBL" id="GFU56979.1"/>
    </source>
</evidence>
<keyword evidence="2" id="KW-1185">Reference proteome</keyword>
<accession>A0A8X6UMP4</accession>
<name>A0A8X6UMP4_NEPPI</name>
<sequence>MYRHNHLSGVSISILNPPCSHQPSLFIAYLLRNTGKCNGCGAKGHLCLAFFSQPVDINIHRSGTVKINNNTKKEEGKDISLKASSMLLRFACHTLTFTLR</sequence>
<dbReference type="EMBL" id="BMAW01039738">
    <property type="protein sequence ID" value="GFU56979.1"/>
    <property type="molecule type" value="Genomic_DNA"/>
</dbReference>
<comment type="caution">
    <text evidence="1">The sequence shown here is derived from an EMBL/GenBank/DDBJ whole genome shotgun (WGS) entry which is preliminary data.</text>
</comment>
<protein>
    <submittedName>
        <fullName evidence="1">Uncharacterized protein</fullName>
    </submittedName>
</protein>
<evidence type="ECO:0000313" key="2">
    <source>
        <dbReference type="Proteomes" id="UP000887013"/>
    </source>
</evidence>
<gene>
    <name evidence="1" type="ORF">NPIL_399001</name>
</gene>
<reference evidence="1" key="1">
    <citation type="submission" date="2020-08" db="EMBL/GenBank/DDBJ databases">
        <title>Multicomponent nature underlies the extraordinary mechanical properties of spider dragline silk.</title>
        <authorList>
            <person name="Kono N."/>
            <person name="Nakamura H."/>
            <person name="Mori M."/>
            <person name="Yoshida Y."/>
            <person name="Ohtoshi R."/>
            <person name="Malay A.D."/>
            <person name="Moran D.A.P."/>
            <person name="Tomita M."/>
            <person name="Numata K."/>
            <person name="Arakawa K."/>
        </authorList>
    </citation>
    <scope>NUCLEOTIDE SEQUENCE</scope>
</reference>
<dbReference type="AlphaFoldDB" id="A0A8X6UMP4"/>
<organism evidence="1 2">
    <name type="scientific">Nephila pilipes</name>
    <name type="common">Giant wood spider</name>
    <name type="synonym">Nephila maculata</name>
    <dbReference type="NCBI Taxonomy" id="299642"/>
    <lineage>
        <taxon>Eukaryota</taxon>
        <taxon>Metazoa</taxon>
        <taxon>Ecdysozoa</taxon>
        <taxon>Arthropoda</taxon>
        <taxon>Chelicerata</taxon>
        <taxon>Arachnida</taxon>
        <taxon>Araneae</taxon>
        <taxon>Araneomorphae</taxon>
        <taxon>Entelegynae</taxon>
        <taxon>Araneoidea</taxon>
        <taxon>Nephilidae</taxon>
        <taxon>Nephila</taxon>
    </lineage>
</organism>
<proteinExistence type="predicted"/>
<dbReference type="Proteomes" id="UP000887013">
    <property type="component" value="Unassembled WGS sequence"/>
</dbReference>